<organism evidence="3 4">
    <name type="scientific">Legionella maceachernii</name>
    <dbReference type="NCBI Taxonomy" id="466"/>
    <lineage>
        <taxon>Bacteria</taxon>
        <taxon>Pseudomonadati</taxon>
        <taxon>Pseudomonadota</taxon>
        <taxon>Gammaproteobacteria</taxon>
        <taxon>Legionellales</taxon>
        <taxon>Legionellaceae</taxon>
        <taxon>Legionella</taxon>
    </lineage>
</organism>
<feature type="non-terminal residue" evidence="3">
    <location>
        <position position="1"/>
    </location>
</feature>
<evidence type="ECO:0000259" key="2">
    <source>
        <dbReference type="Pfam" id="PF00437"/>
    </source>
</evidence>
<dbReference type="SUPFAM" id="SSF52540">
    <property type="entry name" value="P-loop containing nucleoside triphosphate hydrolases"/>
    <property type="match status" value="1"/>
</dbReference>
<feature type="domain" description="Bacterial type II secretion system protein E" evidence="2">
    <location>
        <begin position="1"/>
        <end position="55"/>
    </location>
</feature>
<dbReference type="RefSeq" id="WP_162263026.1">
    <property type="nucleotide sequence ID" value="NZ_LNYL01000048.1"/>
</dbReference>
<sequence length="116" mass="12705">AETGHLVLATIHTTSAAKAVHRMIDAFPGDEKTVMRALLSESLQAVITQTLLRKAGGGRMAAFEIMICTPGIRNLIRENKIAQIYSSIQTSQNLGMQTLEQHVTKLMESNSLEEII</sequence>
<dbReference type="PANTHER" id="PTHR30486:SF6">
    <property type="entry name" value="TYPE IV PILUS RETRACTATION ATPASE PILT"/>
    <property type="match status" value="1"/>
</dbReference>
<dbReference type="Gene3D" id="3.40.50.300">
    <property type="entry name" value="P-loop containing nucleotide triphosphate hydrolases"/>
    <property type="match status" value="1"/>
</dbReference>
<accession>A0A0W0VXD2</accession>
<comment type="caution">
    <text evidence="3">The sequence shown here is derived from an EMBL/GenBank/DDBJ whole genome shotgun (WGS) entry which is preliminary data.</text>
</comment>
<keyword evidence="4" id="KW-1185">Reference proteome</keyword>
<reference evidence="3 4" key="1">
    <citation type="submission" date="2015-11" db="EMBL/GenBank/DDBJ databases">
        <title>Genomic analysis of 38 Legionella species identifies large and diverse effector repertoires.</title>
        <authorList>
            <person name="Burstein D."/>
            <person name="Amaro F."/>
            <person name="Zusman T."/>
            <person name="Lifshitz Z."/>
            <person name="Cohen O."/>
            <person name="Gilbert J.A."/>
            <person name="Pupko T."/>
            <person name="Shuman H.A."/>
            <person name="Segal G."/>
        </authorList>
    </citation>
    <scope>NUCLEOTIDE SEQUENCE [LARGE SCALE GENOMIC DNA]</scope>
    <source>
        <strain evidence="3 4">PX-1-G2-E2</strain>
    </source>
</reference>
<dbReference type="InterPro" id="IPR027417">
    <property type="entry name" value="P-loop_NTPase"/>
</dbReference>
<proteinExistence type="inferred from homology"/>
<dbReference type="InterPro" id="IPR001482">
    <property type="entry name" value="T2SS/T4SS_dom"/>
</dbReference>
<dbReference type="EMBL" id="LNYL01000048">
    <property type="protein sequence ID" value="KTD24827.1"/>
    <property type="molecule type" value="Genomic_DNA"/>
</dbReference>
<evidence type="ECO:0000256" key="1">
    <source>
        <dbReference type="ARBA" id="ARBA00006611"/>
    </source>
</evidence>
<protein>
    <submittedName>
        <fullName evidence="3">Transporter</fullName>
    </submittedName>
</protein>
<evidence type="ECO:0000313" key="3">
    <source>
        <dbReference type="EMBL" id="KTD24827.1"/>
    </source>
</evidence>
<dbReference type="InterPro" id="IPR050921">
    <property type="entry name" value="T4SS_GSP_E_ATPase"/>
</dbReference>
<dbReference type="Pfam" id="PF00437">
    <property type="entry name" value="T2SSE"/>
    <property type="match status" value="1"/>
</dbReference>
<evidence type="ECO:0000313" key="4">
    <source>
        <dbReference type="Proteomes" id="UP000054908"/>
    </source>
</evidence>
<dbReference type="STRING" id="466.Lmac_2364"/>
<dbReference type="AlphaFoldDB" id="A0A0W0VXD2"/>
<dbReference type="PATRIC" id="fig|466.6.peg.2510"/>
<dbReference type="GO" id="GO:0016887">
    <property type="term" value="F:ATP hydrolysis activity"/>
    <property type="evidence" value="ECO:0007669"/>
    <property type="project" value="InterPro"/>
</dbReference>
<name>A0A0W0VXD2_9GAMM</name>
<dbReference type="PANTHER" id="PTHR30486">
    <property type="entry name" value="TWITCHING MOTILITY PROTEIN PILT"/>
    <property type="match status" value="1"/>
</dbReference>
<dbReference type="Proteomes" id="UP000054908">
    <property type="component" value="Unassembled WGS sequence"/>
</dbReference>
<gene>
    <name evidence="3" type="primary">yggR_2</name>
    <name evidence="3" type="ORF">Lmac_2364</name>
</gene>
<comment type="similarity">
    <text evidence="1">Belongs to the GSP E family.</text>
</comment>